<comment type="caution">
    <text evidence="3">The sequence shown here is derived from an EMBL/GenBank/DDBJ whole genome shotgun (WGS) entry which is preliminary data.</text>
</comment>
<keyword evidence="4" id="KW-1185">Reference proteome</keyword>
<dbReference type="Proteomes" id="UP001500621">
    <property type="component" value="Unassembled WGS sequence"/>
</dbReference>
<dbReference type="EMBL" id="BAABIM010000001">
    <property type="protein sequence ID" value="GAA4670020.1"/>
    <property type="molecule type" value="Genomic_DNA"/>
</dbReference>
<gene>
    <name evidence="3" type="ORF">GCM10023226_03190</name>
</gene>
<keyword evidence="1" id="KW-0472">Membrane</keyword>
<keyword evidence="1" id="KW-0812">Transmembrane</keyword>
<evidence type="ECO:0000259" key="2">
    <source>
        <dbReference type="PROSITE" id="PS51178"/>
    </source>
</evidence>
<feature type="domain" description="PASTA" evidence="2">
    <location>
        <begin position="110"/>
        <end position="175"/>
    </location>
</feature>
<feature type="transmembrane region" description="Helical" evidence="1">
    <location>
        <begin position="85"/>
        <end position="106"/>
    </location>
</feature>
<organism evidence="3 4">
    <name type="scientific">Nocardioides nanhaiensis</name>
    <dbReference type="NCBI Taxonomy" id="1476871"/>
    <lineage>
        <taxon>Bacteria</taxon>
        <taxon>Bacillati</taxon>
        <taxon>Actinomycetota</taxon>
        <taxon>Actinomycetes</taxon>
        <taxon>Propionibacteriales</taxon>
        <taxon>Nocardioidaceae</taxon>
        <taxon>Nocardioides</taxon>
    </lineage>
</organism>
<name>A0ABP8VQP7_9ACTN</name>
<sequence>MLVLWWPVDVHEYRTARWTRLVERARELGCEEEQAESVVEEVLAAQRRRIARAEDPDPLVHAALEQRLAPPVPPRRPLPPAARRAVVGVAGGLVVALLATAVVVWLRPEPPEQVRLPSLFGLDADDAEQVLERAGLSSDVTRRPACEPDGLVLDTEPAAGRSVPAGTRVEVLAALTQETTSCAARLVARREAWRFVGFARGGPAPPFARTVTLVVDGSAPSTLSGEAAGDPERWAGLLDLLVAAGADGPPRLGVEVAPAPPRTCGLSRPASITTRPALRLVAGTIPGRTSCPLTLDLYRSSTGIDSVVAYTGR</sequence>
<keyword evidence="1" id="KW-1133">Transmembrane helix</keyword>
<protein>
    <recommendedName>
        <fullName evidence="2">PASTA domain-containing protein</fullName>
    </recommendedName>
</protein>
<dbReference type="PROSITE" id="PS51178">
    <property type="entry name" value="PASTA"/>
    <property type="match status" value="1"/>
</dbReference>
<evidence type="ECO:0000256" key="1">
    <source>
        <dbReference type="SAM" id="Phobius"/>
    </source>
</evidence>
<reference evidence="4" key="1">
    <citation type="journal article" date="2019" name="Int. J. Syst. Evol. Microbiol.">
        <title>The Global Catalogue of Microorganisms (GCM) 10K type strain sequencing project: providing services to taxonomists for standard genome sequencing and annotation.</title>
        <authorList>
            <consortium name="The Broad Institute Genomics Platform"/>
            <consortium name="The Broad Institute Genome Sequencing Center for Infectious Disease"/>
            <person name="Wu L."/>
            <person name="Ma J."/>
        </authorList>
    </citation>
    <scope>NUCLEOTIDE SEQUENCE [LARGE SCALE GENOMIC DNA]</scope>
    <source>
        <strain evidence="4">JCM 18127</strain>
    </source>
</reference>
<dbReference type="Pfam" id="PF03793">
    <property type="entry name" value="PASTA"/>
    <property type="match status" value="1"/>
</dbReference>
<dbReference type="Gene3D" id="3.30.10.20">
    <property type="match status" value="1"/>
</dbReference>
<dbReference type="CDD" id="cd06577">
    <property type="entry name" value="PASTA_pknB"/>
    <property type="match status" value="1"/>
</dbReference>
<evidence type="ECO:0000313" key="3">
    <source>
        <dbReference type="EMBL" id="GAA4670020.1"/>
    </source>
</evidence>
<accession>A0ABP8VQP7</accession>
<dbReference type="InterPro" id="IPR005543">
    <property type="entry name" value="PASTA_dom"/>
</dbReference>
<dbReference type="SMART" id="SM00740">
    <property type="entry name" value="PASTA"/>
    <property type="match status" value="1"/>
</dbReference>
<evidence type="ECO:0000313" key="4">
    <source>
        <dbReference type="Proteomes" id="UP001500621"/>
    </source>
</evidence>
<proteinExistence type="predicted"/>